<protein>
    <submittedName>
        <fullName evidence="1">Uncharacterized protein</fullName>
    </submittedName>
</protein>
<reference evidence="1" key="1">
    <citation type="journal article" date="2015" name="Nature">
        <title>Complex archaea that bridge the gap between prokaryotes and eukaryotes.</title>
        <authorList>
            <person name="Spang A."/>
            <person name="Saw J.H."/>
            <person name="Jorgensen S.L."/>
            <person name="Zaremba-Niedzwiedzka K."/>
            <person name="Martijn J."/>
            <person name="Lind A.E."/>
            <person name="van Eijk R."/>
            <person name="Schleper C."/>
            <person name="Guy L."/>
            <person name="Ettema T.J."/>
        </authorList>
    </citation>
    <scope>NUCLEOTIDE SEQUENCE</scope>
</reference>
<name>A0A0F9VDC3_9ZZZZ</name>
<dbReference type="EMBL" id="LAZR01000580">
    <property type="protein sequence ID" value="KKN63768.1"/>
    <property type="molecule type" value="Genomic_DNA"/>
</dbReference>
<proteinExistence type="predicted"/>
<organism evidence="1">
    <name type="scientific">marine sediment metagenome</name>
    <dbReference type="NCBI Taxonomy" id="412755"/>
    <lineage>
        <taxon>unclassified sequences</taxon>
        <taxon>metagenomes</taxon>
        <taxon>ecological metagenomes</taxon>
    </lineage>
</organism>
<sequence length="101" mass="11233">MAEKRIKTTWDEEIAELEEIKGIAFSAMELAHPEGLKALSFLAEGYRRGVLAERERTSGVVEIARLLRMNHEGILSGYFKEQTESLLNRLDAALAGLEEGG</sequence>
<dbReference type="AlphaFoldDB" id="A0A0F9VDC3"/>
<evidence type="ECO:0000313" key="1">
    <source>
        <dbReference type="EMBL" id="KKN63768.1"/>
    </source>
</evidence>
<comment type="caution">
    <text evidence="1">The sequence shown here is derived from an EMBL/GenBank/DDBJ whole genome shotgun (WGS) entry which is preliminary data.</text>
</comment>
<gene>
    <name evidence="1" type="ORF">LCGC14_0498720</name>
</gene>
<accession>A0A0F9VDC3</accession>